<evidence type="ECO:0000256" key="1">
    <source>
        <dbReference type="SAM" id="Phobius"/>
    </source>
</evidence>
<feature type="transmembrane region" description="Helical" evidence="1">
    <location>
        <begin position="6"/>
        <end position="25"/>
    </location>
</feature>
<keyword evidence="1" id="KW-0812">Transmembrane</keyword>
<keyword evidence="1" id="KW-0472">Membrane</keyword>
<sequence length="103" mass="11294">MTDLELFLVVVSALCALYALFTFRASAHRLHYRDRPLFWRGVALPLGLAGLGLGLLAYALLTDTSTGVFWAAAALGALTAALAWLTELEPNRVVRWAYRTVKS</sequence>
<dbReference type="Proteomes" id="UP000483286">
    <property type="component" value="Unassembled WGS sequence"/>
</dbReference>
<evidence type="ECO:0000313" key="2">
    <source>
        <dbReference type="EMBL" id="MVN85400.1"/>
    </source>
</evidence>
<feature type="transmembrane region" description="Helical" evidence="1">
    <location>
        <begin position="67"/>
        <end position="85"/>
    </location>
</feature>
<dbReference type="AlphaFoldDB" id="A0A7C9LRE4"/>
<keyword evidence="1" id="KW-1133">Transmembrane helix</keyword>
<feature type="transmembrane region" description="Helical" evidence="1">
    <location>
        <begin position="37"/>
        <end position="61"/>
    </location>
</feature>
<name>A0A7C9LRE4_9DEIO</name>
<reference evidence="2 3" key="1">
    <citation type="submission" date="2019-12" db="EMBL/GenBank/DDBJ databases">
        <title>Deinococcus sp. HMF7620 Genome sequencing and assembly.</title>
        <authorList>
            <person name="Kang H."/>
            <person name="Kim H."/>
            <person name="Joh K."/>
        </authorList>
    </citation>
    <scope>NUCLEOTIDE SEQUENCE [LARGE SCALE GENOMIC DNA]</scope>
    <source>
        <strain evidence="2 3">HMF7620</strain>
    </source>
</reference>
<gene>
    <name evidence="2" type="ORF">GO986_01285</name>
</gene>
<dbReference type="RefSeq" id="WP_157457402.1">
    <property type="nucleotide sequence ID" value="NZ_WQLB01000001.1"/>
</dbReference>
<dbReference type="EMBL" id="WQLB01000001">
    <property type="protein sequence ID" value="MVN85400.1"/>
    <property type="molecule type" value="Genomic_DNA"/>
</dbReference>
<keyword evidence="3" id="KW-1185">Reference proteome</keyword>
<organism evidence="2 3">
    <name type="scientific">Deinococcus arboris</name>
    <dbReference type="NCBI Taxonomy" id="2682977"/>
    <lineage>
        <taxon>Bacteria</taxon>
        <taxon>Thermotogati</taxon>
        <taxon>Deinococcota</taxon>
        <taxon>Deinococci</taxon>
        <taxon>Deinococcales</taxon>
        <taxon>Deinococcaceae</taxon>
        <taxon>Deinococcus</taxon>
    </lineage>
</organism>
<accession>A0A7C9LRE4</accession>
<comment type="caution">
    <text evidence="2">The sequence shown here is derived from an EMBL/GenBank/DDBJ whole genome shotgun (WGS) entry which is preliminary data.</text>
</comment>
<proteinExistence type="predicted"/>
<evidence type="ECO:0000313" key="3">
    <source>
        <dbReference type="Proteomes" id="UP000483286"/>
    </source>
</evidence>
<protein>
    <submittedName>
        <fullName evidence="2">Uncharacterized protein</fullName>
    </submittedName>
</protein>